<evidence type="ECO:0000313" key="1">
    <source>
        <dbReference type="EMBL" id="KAK3888125.1"/>
    </source>
</evidence>
<gene>
    <name evidence="1" type="ORF">Pcinc_007807</name>
</gene>
<dbReference type="Proteomes" id="UP001286313">
    <property type="component" value="Unassembled WGS sequence"/>
</dbReference>
<sequence>MERESEGRKTICETEQGEGGRRKLVLEGRQEERGCEKEGGGREMSTLGAMIAVGKACTHTTPDLWGTEVADYDCHSQRITTGLIIHP</sequence>
<reference evidence="1" key="1">
    <citation type="submission" date="2023-10" db="EMBL/GenBank/DDBJ databases">
        <title>Genome assemblies of two species of porcelain crab, Petrolisthes cinctipes and Petrolisthes manimaculis (Anomura: Porcellanidae).</title>
        <authorList>
            <person name="Angst P."/>
        </authorList>
    </citation>
    <scope>NUCLEOTIDE SEQUENCE</scope>
    <source>
        <strain evidence="1">PB745_01</strain>
        <tissue evidence="1">Gill</tissue>
    </source>
</reference>
<proteinExistence type="predicted"/>
<evidence type="ECO:0000313" key="2">
    <source>
        <dbReference type="Proteomes" id="UP001286313"/>
    </source>
</evidence>
<protein>
    <submittedName>
        <fullName evidence="1">Uncharacterized protein</fullName>
    </submittedName>
</protein>
<organism evidence="1 2">
    <name type="scientific">Petrolisthes cinctipes</name>
    <name type="common">Flat porcelain crab</name>
    <dbReference type="NCBI Taxonomy" id="88211"/>
    <lineage>
        <taxon>Eukaryota</taxon>
        <taxon>Metazoa</taxon>
        <taxon>Ecdysozoa</taxon>
        <taxon>Arthropoda</taxon>
        <taxon>Crustacea</taxon>
        <taxon>Multicrustacea</taxon>
        <taxon>Malacostraca</taxon>
        <taxon>Eumalacostraca</taxon>
        <taxon>Eucarida</taxon>
        <taxon>Decapoda</taxon>
        <taxon>Pleocyemata</taxon>
        <taxon>Anomura</taxon>
        <taxon>Galatheoidea</taxon>
        <taxon>Porcellanidae</taxon>
        <taxon>Petrolisthes</taxon>
    </lineage>
</organism>
<dbReference type="EMBL" id="JAWQEG010000585">
    <property type="protein sequence ID" value="KAK3888125.1"/>
    <property type="molecule type" value="Genomic_DNA"/>
</dbReference>
<dbReference type="AlphaFoldDB" id="A0AAE1GA97"/>
<name>A0AAE1GA97_PETCI</name>
<accession>A0AAE1GA97</accession>
<keyword evidence="2" id="KW-1185">Reference proteome</keyword>
<comment type="caution">
    <text evidence="1">The sequence shown here is derived from an EMBL/GenBank/DDBJ whole genome shotgun (WGS) entry which is preliminary data.</text>
</comment>